<dbReference type="OrthoDB" id="5061070at2759"/>
<dbReference type="eggNOG" id="KOG0446">
    <property type="taxonomic scope" value="Eukaryota"/>
</dbReference>
<dbReference type="HOGENOM" id="CLU_008964_5_4_1"/>
<proteinExistence type="predicted"/>
<dbReference type="InterPro" id="IPR000375">
    <property type="entry name" value="Dynamin_stalk"/>
</dbReference>
<dbReference type="GO" id="GO:0005874">
    <property type="term" value="C:microtubule"/>
    <property type="evidence" value="ECO:0007669"/>
    <property type="project" value="TreeGrafter"/>
</dbReference>
<dbReference type="GO" id="GO:0005739">
    <property type="term" value="C:mitochondrion"/>
    <property type="evidence" value="ECO:0007669"/>
    <property type="project" value="TreeGrafter"/>
</dbReference>
<dbReference type="InParanoid" id="E3MR10"/>
<evidence type="ECO:0000313" key="4">
    <source>
        <dbReference type="Proteomes" id="UP000008281"/>
    </source>
</evidence>
<protein>
    <recommendedName>
        <fullName evidence="2">GED domain-containing protein</fullName>
    </recommendedName>
</protein>
<dbReference type="GO" id="GO:0008017">
    <property type="term" value="F:microtubule binding"/>
    <property type="evidence" value="ECO:0007669"/>
    <property type="project" value="TreeGrafter"/>
</dbReference>
<evidence type="ECO:0000313" key="3">
    <source>
        <dbReference type="EMBL" id="EFP07177.1"/>
    </source>
</evidence>
<evidence type="ECO:0000259" key="2">
    <source>
        <dbReference type="PROSITE" id="PS51388"/>
    </source>
</evidence>
<feature type="region of interest" description="Disordered" evidence="1">
    <location>
        <begin position="77"/>
        <end position="99"/>
    </location>
</feature>
<feature type="compositionally biased region" description="Polar residues" evidence="1">
    <location>
        <begin position="138"/>
        <end position="154"/>
    </location>
</feature>
<dbReference type="Proteomes" id="UP000008281">
    <property type="component" value="Unassembled WGS sequence"/>
</dbReference>
<reference evidence="3" key="1">
    <citation type="submission" date="2007-07" db="EMBL/GenBank/DDBJ databases">
        <title>PCAP assembly of the Caenorhabditis remanei genome.</title>
        <authorList>
            <consortium name="The Caenorhabditis remanei Sequencing Consortium"/>
            <person name="Wilson R.K."/>
        </authorList>
    </citation>
    <scope>NUCLEOTIDE SEQUENCE [LARGE SCALE GENOMIC DNA]</scope>
    <source>
        <strain evidence="3">PB4641</strain>
    </source>
</reference>
<dbReference type="InterPro" id="IPR022812">
    <property type="entry name" value="Dynamin"/>
</dbReference>
<dbReference type="STRING" id="31234.E3MR10"/>
<dbReference type="PANTHER" id="PTHR11566">
    <property type="entry name" value="DYNAMIN"/>
    <property type="match status" value="1"/>
</dbReference>
<dbReference type="OMA" id="EISEIHM"/>
<dbReference type="Pfam" id="PF02212">
    <property type="entry name" value="GED"/>
    <property type="match status" value="1"/>
</dbReference>
<name>E3MR10_CAERE</name>
<dbReference type="GO" id="GO:0005525">
    <property type="term" value="F:GTP binding"/>
    <property type="evidence" value="ECO:0007669"/>
    <property type="project" value="InterPro"/>
</dbReference>
<dbReference type="GO" id="GO:0016020">
    <property type="term" value="C:membrane"/>
    <property type="evidence" value="ECO:0007669"/>
    <property type="project" value="TreeGrafter"/>
</dbReference>
<dbReference type="PROSITE" id="PS51388">
    <property type="entry name" value="GED"/>
    <property type="match status" value="1"/>
</dbReference>
<dbReference type="GO" id="GO:0016559">
    <property type="term" value="P:peroxisome fission"/>
    <property type="evidence" value="ECO:0007669"/>
    <property type="project" value="TreeGrafter"/>
</dbReference>
<feature type="region of interest" description="Disordered" evidence="1">
    <location>
        <begin position="118"/>
        <end position="154"/>
    </location>
</feature>
<sequence>MVQHCGFTTQQEMIRFPRLYDKINEVISGVLKERLKPTNELVENLVAIELAYINTKHPEFTEANLVTLLKEELSLEDRNGRSRNRHTSTGERAVSAHGEQQIAPVPGINEVDLNAALQQQQQQNQRTSAGSGFLGLFGNTSTSNKSSPQEKQSANFLPEVPETQLGIKLTSREQRYVAIIGRLIRNYSIIVRKNIQDSVPKAIMALLVNFVRDNLQSELVRQLYKPDEMDDLLAETEDMAQRRRDTLETMKALQQASVIISEVRETQVW</sequence>
<dbReference type="GO" id="GO:0003924">
    <property type="term" value="F:GTPase activity"/>
    <property type="evidence" value="ECO:0007669"/>
    <property type="project" value="InterPro"/>
</dbReference>
<dbReference type="GO" id="GO:0000266">
    <property type="term" value="P:mitochondrial fission"/>
    <property type="evidence" value="ECO:0007669"/>
    <property type="project" value="TreeGrafter"/>
</dbReference>
<evidence type="ECO:0000256" key="1">
    <source>
        <dbReference type="SAM" id="MobiDB-lite"/>
    </source>
</evidence>
<dbReference type="InterPro" id="IPR020850">
    <property type="entry name" value="GED_dom"/>
</dbReference>
<feature type="domain" description="GED" evidence="2">
    <location>
        <begin position="177"/>
        <end position="268"/>
    </location>
</feature>
<dbReference type="AlphaFoldDB" id="E3MR10"/>
<dbReference type="Gene3D" id="1.20.120.1240">
    <property type="entry name" value="Dynamin, middle domain"/>
    <property type="match status" value="1"/>
</dbReference>
<gene>
    <name evidence="3" type="ORF">CRE_13447</name>
</gene>
<dbReference type="GO" id="GO:0006897">
    <property type="term" value="P:endocytosis"/>
    <property type="evidence" value="ECO:0007669"/>
    <property type="project" value="TreeGrafter"/>
</dbReference>
<organism evidence="4">
    <name type="scientific">Caenorhabditis remanei</name>
    <name type="common">Caenorhabditis vulgaris</name>
    <dbReference type="NCBI Taxonomy" id="31234"/>
    <lineage>
        <taxon>Eukaryota</taxon>
        <taxon>Metazoa</taxon>
        <taxon>Ecdysozoa</taxon>
        <taxon>Nematoda</taxon>
        <taxon>Chromadorea</taxon>
        <taxon>Rhabditida</taxon>
        <taxon>Rhabditina</taxon>
        <taxon>Rhabditomorpha</taxon>
        <taxon>Rhabditoidea</taxon>
        <taxon>Rhabditidae</taxon>
        <taxon>Peloderinae</taxon>
        <taxon>Caenorhabditis</taxon>
    </lineage>
</organism>
<dbReference type="GO" id="GO:0048312">
    <property type="term" value="P:intracellular distribution of mitochondria"/>
    <property type="evidence" value="ECO:0007669"/>
    <property type="project" value="TreeGrafter"/>
</dbReference>
<dbReference type="Pfam" id="PF01031">
    <property type="entry name" value="Dynamin_M"/>
    <property type="match status" value="1"/>
</dbReference>
<dbReference type="InterPro" id="IPR003130">
    <property type="entry name" value="GED"/>
</dbReference>
<accession>E3MR10</accession>
<keyword evidence="4" id="KW-1185">Reference proteome</keyword>
<dbReference type="PANTHER" id="PTHR11566:SF21">
    <property type="entry name" value="DYNAMIN RELATED PROTEIN 1, ISOFORM A"/>
    <property type="match status" value="1"/>
</dbReference>
<dbReference type="SMART" id="SM00302">
    <property type="entry name" value="GED"/>
    <property type="match status" value="1"/>
</dbReference>
<dbReference type="EMBL" id="DS268468">
    <property type="protein sequence ID" value="EFP07177.1"/>
    <property type="molecule type" value="Genomic_DNA"/>
</dbReference>